<evidence type="ECO:0000259" key="3">
    <source>
        <dbReference type="Pfam" id="PF21447"/>
    </source>
</evidence>
<dbReference type="GO" id="GO:0004309">
    <property type="term" value="F:exopolyphosphatase activity"/>
    <property type="evidence" value="ECO:0007669"/>
    <property type="project" value="TreeGrafter"/>
</dbReference>
<dbReference type="CDD" id="cd24053">
    <property type="entry name" value="ASKHA_NBD_EcPPX-GppA-like"/>
    <property type="match status" value="1"/>
</dbReference>
<dbReference type="KEGG" id="bbae:FRD01_14135"/>
<dbReference type="Pfam" id="PF21447">
    <property type="entry name" value="Ppx-GppA_III"/>
    <property type="match status" value="1"/>
</dbReference>
<evidence type="ECO:0000259" key="2">
    <source>
        <dbReference type="Pfam" id="PF02541"/>
    </source>
</evidence>
<feature type="domain" description="Ppx/GppA phosphatase C-terminal" evidence="3">
    <location>
        <begin position="303"/>
        <end position="476"/>
    </location>
</feature>
<dbReference type="AlphaFoldDB" id="A0A5B8Y1S5"/>
<dbReference type="PANTHER" id="PTHR30005">
    <property type="entry name" value="EXOPOLYPHOSPHATASE"/>
    <property type="match status" value="1"/>
</dbReference>
<dbReference type="SUPFAM" id="SSF109604">
    <property type="entry name" value="HD-domain/PDEase-like"/>
    <property type="match status" value="1"/>
</dbReference>
<proteinExistence type="predicted"/>
<reference evidence="4 5" key="1">
    <citation type="submission" date="2019-08" db="EMBL/GenBank/DDBJ databases">
        <authorList>
            <person name="Liang Q."/>
        </authorList>
    </citation>
    <scope>NUCLEOTIDE SEQUENCE [LARGE SCALE GENOMIC DNA]</scope>
    <source>
        <strain evidence="4 5">V1718</strain>
    </source>
</reference>
<accession>A0A5B8Y1S5</accession>
<dbReference type="InterPro" id="IPR043129">
    <property type="entry name" value="ATPase_NBD"/>
</dbReference>
<dbReference type="FunFam" id="3.30.420.150:FF:000001">
    <property type="entry name" value="Guanosine-5'-triphosphate,3'-diphosphate pyrophosphatase"/>
    <property type="match status" value="1"/>
</dbReference>
<dbReference type="Proteomes" id="UP000321595">
    <property type="component" value="Chromosome"/>
</dbReference>
<name>A0A5B8Y1S5_9DELT</name>
<dbReference type="Gene3D" id="3.30.420.40">
    <property type="match status" value="1"/>
</dbReference>
<dbReference type="OrthoDB" id="9793035at2"/>
<dbReference type="InterPro" id="IPR003695">
    <property type="entry name" value="Ppx_GppA_N"/>
</dbReference>
<evidence type="ECO:0000256" key="1">
    <source>
        <dbReference type="ARBA" id="ARBA00022801"/>
    </source>
</evidence>
<sequence>MAAVDLGSNSFHMVIARFTNGELVVVDRIKEMVRLAEGLGPDNVLTLDSQERALETLARFGDRVKGMPKGSVLAVGTNTLRKAANTRGFLRKAEEALGHDISVVSGAEEARLIYLGVAQTIGASEQPRLVMDIGGGSTEFIIGRSYEPVIRESKYMGCVSFSKKYFPDGALTKRAFDRAVIAAQQEIRGTDSRFKKVGWEQAVGSSGTIRAVYDILVANGTERAITYRGLKALRTLMIEAGRVEKLDSIKGLPVGRAPVLAGGVAILLAAFKSLGIESMSVSDGALREGLLYDLLGRYSDADIRDETIEILATKNQVDTDHANRVAQVAMQLYEAVADTWELRNNECDRFLAWAAEIHEIGMSISYSRYHKHGSYLVQNSELPGFSREDQKLLWAIIRSHRRSFKAHRFVDLHLPFDRLGPRLTVLLRLAVVLARSRTDDLPLPKIKIKEPHQVRLKFEDDLLDSSPLLLADLNEEASFLAPAFELKFK</sequence>
<dbReference type="GO" id="GO:0006798">
    <property type="term" value="P:polyphosphate catabolic process"/>
    <property type="evidence" value="ECO:0007669"/>
    <property type="project" value="TreeGrafter"/>
</dbReference>
<gene>
    <name evidence="4" type="ORF">FRD01_14135</name>
</gene>
<dbReference type="PIRSF" id="PIRSF001267">
    <property type="entry name" value="Pyrophosphatase_GppA_Ppx"/>
    <property type="match status" value="1"/>
</dbReference>
<dbReference type="InterPro" id="IPR030673">
    <property type="entry name" value="PyroPPase_GppA_Ppx"/>
</dbReference>
<keyword evidence="1" id="KW-0378">Hydrolase</keyword>
<keyword evidence="5" id="KW-1185">Reference proteome</keyword>
<dbReference type="Gene3D" id="1.10.3210.10">
    <property type="entry name" value="Hypothetical protein af1432"/>
    <property type="match status" value="1"/>
</dbReference>
<dbReference type="FunFam" id="3.30.420.40:FF:000023">
    <property type="entry name" value="Guanosine-5'-triphosphate,3'-diphosphate pyrophosphatase"/>
    <property type="match status" value="1"/>
</dbReference>
<dbReference type="Gene3D" id="3.30.420.150">
    <property type="entry name" value="Exopolyphosphatase. Domain 2"/>
    <property type="match status" value="1"/>
</dbReference>
<dbReference type="InterPro" id="IPR050273">
    <property type="entry name" value="GppA/Ppx_hydrolase"/>
</dbReference>
<protein>
    <submittedName>
        <fullName evidence="4">Exopolyphosphatase</fullName>
    </submittedName>
</protein>
<organism evidence="4 5">
    <name type="scientific">Microvenator marinus</name>
    <dbReference type="NCBI Taxonomy" id="2600177"/>
    <lineage>
        <taxon>Bacteria</taxon>
        <taxon>Deltaproteobacteria</taxon>
        <taxon>Bradymonadales</taxon>
        <taxon>Microvenatoraceae</taxon>
        <taxon>Microvenator</taxon>
    </lineage>
</organism>
<dbReference type="SUPFAM" id="SSF53067">
    <property type="entry name" value="Actin-like ATPase domain"/>
    <property type="match status" value="2"/>
</dbReference>
<feature type="domain" description="Ppx/GppA phosphatase N-terminal" evidence="2">
    <location>
        <begin position="14"/>
        <end position="296"/>
    </location>
</feature>
<evidence type="ECO:0000313" key="4">
    <source>
        <dbReference type="EMBL" id="QED30343.1"/>
    </source>
</evidence>
<dbReference type="PANTHER" id="PTHR30005:SF14">
    <property type="entry name" value="EXOPOLYPHOSPHATASE"/>
    <property type="match status" value="1"/>
</dbReference>
<dbReference type="EMBL" id="CP042467">
    <property type="protein sequence ID" value="QED30343.1"/>
    <property type="molecule type" value="Genomic_DNA"/>
</dbReference>
<dbReference type="InterPro" id="IPR048950">
    <property type="entry name" value="Ppx_GppA_C"/>
</dbReference>
<dbReference type="Pfam" id="PF02541">
    <property type="entry name" value="Ppx-GppA"/>
    <property type="match status" value="1"/>
</dbReference>
<evidence type="ECO:0000313" key="5">
    <source>
        <dbReference type="Proteomes" id="UP000321595"/>
    </source>
</evidence>